<dbReference type="InterPro" id="IPR036142">
    <property type="entry name" value="ENT_dom-like_sf"/>
</dbReference>
<dbReference type="Proteomes" id="UP000681720">
    <property type="component" value="Unassembled WGS sequence"/>
</dbReference>
<dbReference type="SUPFAM" id="SSF158639">
    <property type="entry name" value="ENT-like"/>
    <property type="match status" value="1"/>
</dbReference>
<organism evidence="1 3">
    <name type="scientific">Rotaria magnacalcarata</name>
    <dbReference type="NCBI Taxonomy" id="392030"/>
    <lineage>
        <taxon>Eukaryota</taxon>
        <taxon>Metazoa</taxon>
        <taxon>Spiralia</taxon>
        <taxon>Gnathifera</taxon>
        <taxon>Rotifera</taxon>
        <taxon>Eurotatoria</taxon>
        <taxon>Bdelloidea</taxon>
        <taxon>Philodinida</taxon>
        <taxon>Philodinidae</taxon>
        <taxon>Rotaria</taxon>
    </lineage>
</organism>
<dbReference type="Proteomes" id="UP000681967">
    <property type="component" value="Unassembled WGS sequence"/>
</dbReference>
<feature type="non-terminal residue" evidence="1">
    <location>
        <position position="1"/>
    </location>
</feature>
<dbReference type="EMBL" id="CAJOBJ010226697">
    <property type="protein sequence ID" value="CAF5045466.1"/>
    <property type="molecule type" value="Genomic_DNA"/>
</dbReference>
<dbReference type="AlphaFoldDB" id="A0A8S3BZ31"/>
<accession>A0A8S3BZ31</accession>
<evidence type="ECO:0000313" key="2">
    <source>
        <dbReference type="EMBL" id="CAF5045466.1"/>
    </source>
</evidence>
<dbReference type="Gene3D" id="1.10.1240.40">
    <property type="entry name" value="ENT domain"/>
    <property type="match status" value="1"/>
</dbReference>
<evidence type="ECO:0000313" key="3">
    <source>
        <dbReference type="Proteomes" id="UP000681967"/>
    </source>
</evidence>
<proteinExistence type="predicted"/>
<dbReference type="EMBL" id="CAJOBH010159339">
    <property type="protein sequence ID" value="CAF4873201.1"/>
    <property type="molecule type" value="Genomic_DNA"/>
</dbReference>
<protein>
    <submittedName>
        <fullName evidence="1">Uncharacterized protein</fullName>
    </submittedName>
</protein>
<gene>
    <name evidence="1" type="ORF">BYL167_LOCUS51043</name>
    <name evidence="2" type="ORF">GIL414_LOCUS59666</name>
</gene>
<reference evidence="1" key="1">
    <citation type="submission" date="2021-02" db="EMBL/GenBank/DDBJ databases">
        <authorList>
            <person name="Nowell W R."/>
        </authorList>
    </citation>
    <scope>NUCLEOTIDE SEQUENCE</scope>
</reference>
<evidence type="ECO:0000313" key="1">
    <source>
        <dbReference type="EMBL" id="CAF4873201.1"/>
    </source>
</evidence>
<feature type="non-terminal residue" evidence="1">
    <location>
        <position position="58"/>
    </location>
</feature>
<comment type="caution">
    <text evidence="1">The sequence shown here is derived from an EMBL/GenBank/DDBJ whole genome shotgun (WGS) entry which is preliminary data.</text>
</comment>
<sequence>VLQNAFGISRERHTAEVKRALYDEQLSGIAASINPSSNTTNWEMEANYTCPTVVHRPP</sequence>
<name>A0A8S3BZ31_9BILA</name>